<gene>
    <name evidence="5" type="ORF">LCGC14_2794650</name>
</gene>
<dbReference type="Pfam" id="PF13613">
    <property type="entry name" value="HTH_Tnp_4"/>
    <property type="match status" value="1"/>
</dbReference>
<dbReference type="Pfam" id="PF13359">
    <property type="entry name" value="DDE_Tnp_4"/>
    <property type="match status" value="1"/>
</dbReference>
<name>A0A0F8YPF8_9ZZZZ</name>
<protein>
    <recommendedName>
        <fullName evidence="6">DDE Tnp4 domain-containing protein</fullName>
    </recommendedName>
</protein>
<sequence>MFYFKCYPTFDVAGFIFNVDRSNACRWVQWFLPALEAVLKKELVLPKRQLKDVDEFFRLFPDITEIFIDGTERPIQRPKDYEKQRQYYSGKKKRHTIKNIVVNDQNKRIILLTNTEEGKTHDKKAVEESEIIDSFPSDIPIYVDNGFQGLSTVFPNHIIIMPKRKPKKKELTIEEK</sequence>
<accession>A0A0F8YPF8</accession>
<reference evidence="5" key="1">
    <citation type="journal article" date="2015" name="Nature">
        <title>Complex archaea that bridge the gap between prokaryotes and eukaryotes.</title>
        <authorList>
            <person name="Spang A."/>
            <person name="Saw J.H."/>
            <person name="Jorgensen S.L."/>
            <person name="Zaremba-Niedzwiedzka K."/>
            <person name="Martijn J."/>
            <person name="Lind A.E."/>
            <person name="van Eijk R."/>
            <person name="Schleper C."/>
            <person name="Guy L."/>
            <person name="Ettema T.J."/>
        </authorList>
    </citation>
    <scope>NUCLEOTIDE SEQUENCE</scope>
</reference>
<evidence type="ECO:0008006" key="6">
    <source>
        <dbReference type="Google" id="ProtNLM"/>
    </source>
</evidence>
<dbReference type="InterPro" id="IPR027805">
    <property type="entry name" value="Transposase_HTH_dom"/>
</dbReference>
<proteinExistence type="predicted"/>
<dbReference type="EMBL" id="LAZR01052280">
    <property type="protein sequence ID" value="KKK83313.1"/>
    <property type="molecule type" value="Genomic_DNA"/>
</dbReference>
<evidence type="ECO:0000313" key="5">
    <source>
        <dbReference type="EMBL" id="KKK83313.1"/>
    </source>
</evidence>
<dbReference type="AlphaFoldDB" id="A0A0F8YPF8"/>
<comment type="cofactor">
    <cofactor evidence="1">
        <name>a divalent metal cation</name>
        <dbReference type="ChEBI" id="CHEBI:60240"/>
    </cofactor>
</comment>
<feature type="domain" description="DDE Tnp4" evidence="3">
    <location>
        <begin position="68"/>
        <end position="175"/>
    </location>
</feature>
<evidence type="ECO:0000259" key="4">
    <source>
        <dbReference type="Pfam" id="PF13613"/>
    </source>
</evidence>
<comment type="caution">
    <text evidence="5">The sequence shown here is derived from an EMBL/GenBank/DDBJ whole genome shotgun (WGS) entry which is preliminary data.</text>
</comment>
<evidence type="ECO:0000259" key="3">
    <source>
        <dbReference type="Pfam" id="PF13359"/>
    </source>
</evidence>
<evidence type="ECO:0000256" key="1">
    <source>
        <dbReference type="ARBA" id="ARBA00001968"/>
    </source>
</evidence>
<feature type="domain" description="Transposase Helix-turn-helix" evidence="4">
    <location>
        <begin position="1"/>
        <end position="40"/>
    </location>
</feature>
<evidence type="ECO:0000256" key="2">
    <source>
        <dbReference type="ARBA" id="ARBA00022723"/>
    </source>
</evidence>
<dbReference type="InterPro" id="IPR027806">
    <property type="entry name" value="HARBI1_dom"/>
</dbReference>
<organism evidence="5">
    <name type="scientific">marine sediment metagenome</name>
    <dbReference type="NCBI Taxonomy" id="412755"/>
    <lineage>
        <taxon>unclassified sequences</taxon>
        <taxon>metagenomes</taxon>
        <taxon>ecological metagenomes</taxon>
    </lineage>
</organism>
<dbReference type="GO" id="GO:0046872">
    <property type="term" value="F:metal ion binding"/>
    <property type="evidence" value="ECO:0007669"/>
    <property type="project" value="UniProtKB-KW"/>
</dbReference>
<keyword evidence="2" id="KW-0479">Metal-binding</keyword>